<dbReference type="Proteomes" id="UP001286456">
    <property type="component" value="Unassembled WGS sequence"/>
</dbReference>
<comment type="caution">
    <text evidence="3">The sequence shown here is derived from an EMBL/GenBank/DDBJ whole genome shotgun (WGS) entry which is preliminary data.</text>
</comment>
<dbReference type="AlphaFoldDB" id="A0AAE0INP8"/>
<protein>
    <submittedName>
        <fullName evidence="3">Uncharacterized protein</fullName>
    </submittedName>
</protein>
<keyword evidence="4" id="KW-1185">Reference proteome</keyword>
<name>A0AAE0INP8_9PEZI</name>
<gene>
    <name evidence="3" type="ORF">B0T19DRAFT_187866</name>
</gene>
<feature type="transmembrane region" description="Helical" evidence="2">
    <location>
        <begin position="32"/>
        <end position="58"/>
    </location>
</feature>
<keyword evidence="2" id="KW-1133">Transmembrane helix</keyword>
<keyword evidence="2" id="KW-0812">Transmembrane</keyword>
<feature type="region of interest" description="Disordered" evidence="1">
    <location>
        <begin position="1"/>
        <end position="24"/>
    </location>
</feature>
<proteinExistence type="predicted"/>
<accession>A0AAE0INP8</accession>
<evidence type="ECO:0000313" key="3">
    <source>
        <dbReference type="EMBL" id="KAK3328343.1"/>
    </source>
</evidence>
<organism evidence="3 4">
    <name type="scientific">Cercophora scortea</name>
    <dbReference type="NCBI Taxonomy" id="314031"/>
    <lineage>
        <taxon>Eukaryota</taxon>
        <taxon>Fungi</taxon>
        <taxon>Dikarya</taxon>
        <taxon>Ascomycota</taxon>
        <taxon>Pezizomycotina</taxon>
        <taxon>Sordariomycetes</taxon>
        <taxon>Sordariomycetidae</taxon>
        <taxon>Sordariales</taxon>
        <taxon>Lasiosphaeriaceae</taxon>
        <taxon>Cercophora</taxon>
    </lineage>
</organism>
<dbReference type="EMBL" id="JAUEPO010000003">
    <property type="protein sequence ID" value="KAK3328343.1"/>
    <property type="molecule type" value="Genomic_DNA"/>
</dbReference>
<reference evidence="3" key="2">
    <citation type="submission" date="2023-06" db="EMBL/GenBank/DDBJ databases">
        <authorList>
            <consortium name="Lawrence Berkeley National Laboratory"/>
            <person name="Haridas S."/>
            <person name="Hensen N."/>
            <person name="Bonometti L."/>
            <person name="Westerberg I."/>
            <person name="Brannstrom I.O."/>
            <person name="Guillou S."/>
            <person name="Cros-Aarteil S."/>
            <person name="Calhoun S."/>
            <person name="Kuo A."/>
            <person name="Mondo S."/>
            <person name="Pangilinan J."/>
            <person name="Riley R."/>
            <person name="Labutti K."/>
            <person name="Andreopoulos B."/>
            <person name="Lipzen A."/>
            <person name="Chen C."/>
            <person name="Yanf M."/>
            <person name="Daum C."/>
            <person name="Ng V."/>
            <person name="Clum A."/>
            <person name="Steindorff A."/>
            <person name="Ohm R."/>
            <person name="Martin F."/>
            <person name="Silar P."/>
            <person name="Natvig D."/>
            <person name="Lalanne C."/>
            <person name="Gautier V."/>
            <person name="Ament-Velasquez S.L."/>
            <person name="Kruys A."/>
            <person name="Hutchinson M.I."/>
            <person name="Powell A.J."/>
            <person name="Barry K."/>
            <person name="Miller A.N."/>
            <person name="Grigoriev I.V."/>
            <person name="Debuchy R."/>
            <person name="Gladieux P."/>
            <person name="Thoren M.H."/>
            <person name="Johannesson H."/>
        </authorList>
    </citation>
    <scope>NUCLEOTIDE SEQUENCE</scope>
    <source>
        <strain evidence="3">SMH4131-1</strain>
    </source>
</reference>
<sequence>MPFLSRAGHGKRFTSKNGFRGKRERETEERGYGVTGLVVLLAFCIFKQFFFSEAFFILRRRKQELRVRSSSLFLSPCLFYWSLGNTLLIDRLLEGGRSFVLCVSLLFDDDLCFVSLPYSASPSPPRARCDDRRSRLKVELGGCKGGIRLYRTHAYLQLFLELSSMFSLVSLDGLIHPRFFTYLPALPACITVVTWIWIA</sequence>
<keyword evidence="2" id="KW-0472">Membrane</keyword>
<evidence type="ECO:0000256" key="1">
    <source>
        <dbReference type="SAM" id="MobiDB-lite"/>
    </source>
</evidence>
<reference evidence="3" key="1">
    <citation type="journal article" date="2023" name="Mol. Phylogenet. Evol.">
        <title>Genome-scale phylogeny and comparative genomics of the fungal order Sordariales.</title>
        <authorList>
            <person name="Hensen N."/>
            <person name="Bonometti L."/>
            <person name="Westerberg I."/>
            <person name="Brannstrom I.O."/>
            <person name="Guillou S."/>
            <person name="Cros-Aarteil S."/>
            <person name="Calhoun S."/>
            <person name="Haridas S."/>
            <person name="Kuo A."/>
            <person name="Mondo S."/>
            <person name="Pangilinan J."/>
            <person name="Riley R."/>
            <person name="LaButti K."/>
            <person name="Andreopoulos B."/>
            <person name="Lipzen A."/>
            <person name="Chen C."/>
            <person name="Yan M."/>
            <person name="Daum C."/>
            <person name="Ng V."/>
            <person name="Clum A."/>
            <person name="Steindorff A."/>
            <person name="Ohm R.A."/>
            <person name="Martin F."/>
            <person name="Silar P."/>
            <person name="Natvig D.O."/>
            <person name="Lalanne C."/>
            <person name="Gautier V."/>
            <person name="Ament-Velasquez S.L."/>
            <person name="Kruys A."/>
            <person name="Hutchinson M.I."/>
            <person name="Powell A.J."/>
            <person name="Barry K."/>
            <person name="Miller A.N."/>
            <person name="Grigoriev I.V."/>
            <person name="Debuchy R."/>
            <person name="Gladieux P."/>
            <person name="Hiltunen Thoren M."/>
            <person name="Johannesson H."/>
        </authorList>
    </citation>
    <scope>NUCLEOTIDE SEQUENCE</scope>
    <source>
        <strain evidence="3">SMH4131-1</strain>
    </source>
</reference>
<evidence type="ECO:0000313" key="4">
    <source>
        <dbReference type="Proteomes" id="UP001286456"/>
    </source>
</evidence>
<evidence type="ECO:0000256" key="2">
    <source>
        <dbReference type="SAM" id="Phobius"/>
    </source>
</evidence>
<feature type="compositionally biased region" description="Basic residues" evidence="1">
    <location>
        <begin position="8"/>
        <end position="20"/>
    </location>
</feature>
<feature type="transmembrane region" description="Helical" evidence="2">
    <location>
        <begin position="179"/>
        <end position="198"/>
    </location>
</feature>